<feature type="compositionally biased region" description="Acidic residues" evidence="2">
    <location>
        <begin position="87"/>
        <end position="99"/>
    </location>
</feature>
<name>A0A7S1FS79_9STRA</name>
<keyword evidence="1" id="KW-0378">Hydrolase</keyword>
<dbReference type="InterPro" id="IPR014001">
    <property type="entry name" value="Helicase_ATP-bd"/>
</dbReference>
<dbReference type="EMBL" id="HBFR01018529">
    <property type="protein sequence ID" value="CAD8886272.1"/>
    <property type="molecule type" value="Transcribed_RNA"/>
</dbReference>
<dbReference type="SMART" id="SM00490">
    <property type="entry name" value="HELICc"/>
    <property type="match status" value="1"/>
</dbReference>
<feature type="compositionally biased region" description="Polar residues" evidence="2">
    <location>
        <begin position="1216"/>
        <end position="1234"/>
    </location>
</feature>
<feature type="domain" description="Helicase ATP-binding" evidence="3">
    <location>
        <begin position="623"/>
        <end position="839"/>
    </location>
</feature>
<dbReference type="Gene3D" id="3.40.50.300">
    <property type="entry name" value="P-loop containing nucleotide triphosphate hydrolases"/>
    <property type="match status" value="1"/>
</dbReference>
<evidence type="ECO:0000259" key="3">
    <source>
        <dbReference type="PROSITE" id="PS51192"/>
    </source>
</evidence>
<dbReference type="SMART" id="SM00487">
    <property type="entry name" value="DEXDc"/>
    <property type="match status" value="1"/>
</dbReference>
<reference evidence="5" key="1">
    <citation type="submission" date="2021-01" db="EMBL/GenBank/DDBJ databases">
        <authorList>
            <person name="Corre E."/>
            <person name="Pelletier E."/>
            <person name="Niang G."/>
            <person name="Scheremetjew M."/>
            <person name="Finn R."/>
            <person name="Kale V."/>
            <person name="Holt S."/>
            <person name="Cochrane G."/>
            <person name="Meng A."/>
            <person name="Brown T."/>
            <person name="Cohen L."/>
        </authorList>
    </citation>
    <scope>NUCLEOTIDE SEQUENCE</scope>
    <source>
        <strain evidence="5">308</strain>
    </source>
</reference>
<accession>A0A7S1FS79</accession>
<dbReference type="GO" id="GO:0016787">
    <property type="term" value="F:hydrolase activity"/>
    <property type="evidence" value="ECO:0007669"/>
    <property type="project" value="UniProtKB-KW"/>
</dbReference>
<evidence type="ECO:0008006" key="6">
    <source>
        <dbReference type="Google" id="ProtNLM"/>
    </source>
</evidence>
<feature type="compositionally biased region" description="Basic and acidic residues" evidence="2">
    <location>
        <begin position="119"/>
        <end position="152"/>
    </location>
</feature>
<proteinExistence type="predicted"/>
<feature type="compositionally biased region" description="Acidic residues" evidence="2">
    <location>
        <begin position="1162"/>
        <end position="1173"/>
    </location>
</feature>
<dbReference type="SUPFAM" id="SSF52540">
    <property type="entry name" value="P-loop containing nucleoside triphosphate hydrolases"/>
    <property type="match status" value="2"/>
</dbReference>
<feature type="compositionally biased region" description="Acidic residues" evidence="2">
    <location>
        <begin position="272"/>
        <end position="283"/>
    </location>
</feature>
<feature type="region of interest" description="Disordered" evidence="2">
    <location>
        <begin position="336"/>
        <end position="414"/>
    </location>
</feature>
<feature type="region of interest" description="Disordered" evidence="2">
    <location>
        <begin position="1210"/>
        <end position="1234"/>
    </location>
</feature>
<dbReference type="PROSITE" id="PS51194">
    <property type="entry name" value="HELICASE_CTER"/>
    <property type="match status" value="1"/>
</dbReference>
<sequence length="1462" mass="161720">MEVERDADVDADDGPHNGGSACSSGECPMLSACERRKTDDLSVGILTEESTAISSKQGVTDLIEKGTVDLVEEGTACLTGEGIAVPIEEETTDPTEEETVCSMEEGTAGPTEEGTVDSMGERKAGTKEEMKAGTKEERRAGTEEERTAKEVEKEALGITMERLGASDEEKLEILDFEGNDDGNDDSQVSEIEAARSDDDCDDDIFNVDLLSRDEGSSTEVPPEKVRDIVASGSNTAPATAAMTPSTSATVKTADRSVATSSTGPCDNLEVVDLLDSDEEDEEASIGGSQKIQATQKQEDGGAETIGWSEAEKFASNKNTPKLNSWSATPTMYPGSHYYGQPPSINGNNPPIEMPSPYNGGYHSHPAPPHNNVHFHHYGNHQYQRTQLGAPSNSNGHRQHHQHSESNRFSNSKPPTVEFIPLPSKFLPTWSVPIPPEGVRIPEQHVSSSTGCLSYSPLASRRFRLSLLSMTEFTISAVSLLDGDFPFHLHYNGTTAQSGRRGTSTPYLPHNLGIKVRKMARAKSVKAVYETYDDEDANCTEERWRLPLAIYHDLYVFLISPEALSGPIRNVQIDPISSELLKMASLGSEWSGRDFPDPEDLHQRRKIKIELAMRLAPFQRGGVDFIAEKNGNALLADEMGLGKTVQAIASMSLFHEEWPLLVLTPSSTRFHWKHEFQFWLGKHSSLYTEKKKRMIDGSDFSQPAKKRLKKMTDVLDKDDTLSKNTCAKDDKKDDGTIPLLKEKQIHVISSGKDLWSRNSRVVICSYGLIPSLAKRGFLKPGTFRCCIVDESHMLKNMSSKRTATLLPILKETTRCLMLSGTPAFAKPIELFPQLNILGRGKWWNNEAEYRRKYCLGNRGSAMGGNNLGELHALLSSTVMLRRLKADMLKNLPQKKRERAYIKIGDCNVRQSILEKMTLLRKSKGAMGTLAVRKWQKDKQEGRKDEKFDTVVMNKDDEESRRKTLLNDLYKETGLAKIPVVLSMLSRWISDPSSGKLCIFAHHIEILNAMQRHLDSKQAKYMRIDGGTSPSTRQKYIDTFQENPHVRVAILGLTAAGVGVTLTASSTVWFAEMFWTPAIMLQAEDRCHRIGQQSIVRCVYLIGKHTLDELLWALMDKKVRSLGEMVEGKHTSIVLHQDGRVIGEEGNLFRMKEGCSSPAKGSEDENEGKDDGESADDEILSLADNSSLQNDLVQLAKEDLVNYNRFNNEDEEMDLNVSAETRSASPSTNTTTDKTKASNLDVNGLQVKPAQASTTEGLSEKDAILLSDDDDDDVENNHVCAVKDDVKDNITSLSFVNPYWKLPRLKVYKITFFQKPLGINIAYCCGRVVLNRVDESHVTSFLGIRKPSIGDFLISINNFPTELNTPLRSIASYIATHPMPLQLVFGEDLNFTSMYLEKLKAGAGIAEAAAALIAKCENKDSDECAIISSHAKTEEDGKNVVITKNSNLPKSGDSFDNPTVIEID</sequence>
<feature type="compositionally biased region" description="Low complexity" evidence="2">
    <location>
        <begin position="235"/>
        <end position="249"/>
    </location>
</feature>
<dbReference type="GO" id="GO:0031297">
    <property type="term" value="P:replication fork processing"/>
    <property type="evidence" value="ECO:0007669"/>
    <property type="project" value="TreeGrafter"/>
</dbReference>
<dbReference type="Gene3D" id="3.40.50.10810">
    <property type="entry name" value="Tandem AAA-ATPase domain"/>
    <property type="match status" value="1"/>
</dbReference>
<dbReference type="GO" id="GO:0005524">
    <property type="term" value="F:ATP binding"/>
    <property type="evidence" value="ECO:0007669"/>
    <property type="project" value="InterPro"/>
</dbReference>
<dbReference type="PROSITE" id="PS51192">
    <property type="entry name" value="HELICASE_ATP_BIND_1"/>
    <property type="match status" value="1"/>
</dbReference>
<evidence type="ECO:0000256" key="1">
    <source>
        <dbReference type="ARBA" id="ARBA00022801"/>
    </source>
</evidence>
<dbReference type="Pfam" id="PF00271">
    <property type="entry name" value="Helicase_C"/>
    <property type="match status" value="1"/>
</dbReference>
<feature type="region of interest" description="Disordered" evidence="2">
    <location>
        <begin position="81"/>
        <end position="152"/>
    </location>
</feature>
<dbReference type="GO" id="GO:0006281">
    <property type="term" value="P:DNA repair"/>
    <property type="evidence" value="ECO:0007669"/>
    <property type="project" value="TreeGrafter"/>
</dbReference>
<evidence type="ECO:0000256" key="2">
    <source>
        <dbReference type="SAM" id="MobiDB-lite"/>
    </source>
</evidence>
<evidence type="ECO:0000313" key="5">
    <source>
        <dbReference type="EMBL" id="CAD8886272.1"/>
    </source>
</evidence>
<evidence type="ECO:0000259" key="4">
    <source>
        <dbReference type="PROSITE" id="PS51194"/>
    </source>
</evidence>
<feature type="compositionally biased region" description="Polar residues" evidence="2">
    <location>
        <begin position="380"/>
        <end position="395"/>
    </location>
</feature>
<dbReference type="InterPro" id="IPR027417">
    <property type="entry name" value="P-loop_NTPase"/>
</dbReference>
<feature type="compositionally biased region" description="Low complexity" evidence="2">
    <location>
        <begin position="104"/>
        <end position="113"/>
    </location>
</feature>
<feature type="region of interest" description="Disordered" evidence="2">
    <location>
        <begin position="232"/>
        <end position="302"/>
    </location>
</feature>
<dbReference type="InterPro" id="IPR049730">
    <property type="entry name" value="SNF2/RAD54-like_C"/>
</dbReference>
<dbReference type="GO" id="GO:0043596">
    <property type="term" value="C:nuclear replication fork"/>
    <property type="evidence" value="ECO:0007669"/>
    <property type="project" value="TreeGrafter"/>
</dbReference>
<protein>
    <recommendedName>
        <fullName evidence="6">Helicase ATP-binding domain-containing protein</fullName>
    </recommendedName>
</protein>
<dbReference type="Pfam" id="PF00176">
    <property type="entry name" value="SNF2-rel_dom"/>
    <property type="match status" value="1"/>
</dbReference>
<dbReference type="PANTHER" id="PTHR45766">
    <property type="entry name" value="DNA ANNEALING HELICASE AND ENDONUCLEASE ZRANB3 FAMILY MEMBER"/>
    <property type="match status" value="1"/>
</dbReference>
<dbReference type="InterPro" id="IPR000330">
    <property type="entry name" value="SNF2_N"/>
</dbReference>
<dbReference type="PANTHER" id="PTHR45766:SF6">
    <property type="entry name" value="SWI_SNF-RELATED MATRIX-ASSOCIATED ACTIN-DEPENDENT REGULATOR OF CHROMATIN SUBFAMILY A-LIKE PROTEIN 1"/>
    <property type="match status" value="1"/>
</dbReference>
<gene>
    <name evidence="5" type="ORF">CHYS00102_LOCUS13470</name>
</gene>
<dbReference type="InterPro" id="IPR001650">
    <property type="entry name" value="Helicase_C-like"/>
</dbReference>
<dbReference type="InterPro" id="IPR038718">
    <property type="entry name" value="SNF2-like_sf"/>
</dbReference>
<feature type="region of interest" description="Disordered" evidence="2">
    <location>
        <begin position="1150"/>
        <end position="1173"/>
    </location>
</feature>
<organism evidence="5">
    <name type="scientific">Corethron hystrix</name>
    <dbReference type="NCBI Taxonomy" id="216773"/>
    <lineage>
        <taxon>Eukaryota</taxon>
        <taxon>Sar</taxon>
        <taxon>Stramenopiles</taxon>
        <taxon>Ochrophyta</taxon>
        <taxon>Bacillariophyta</taxon>
        <taxon>Coscinodiscophyceae</taxon>
        <taxon>Corethrophycidae</taxon>
        <taxon>Corethrales</taxon>
        <taxon>Corethraceae</taxon>
        <taxon>Corethron</taxon>
    </lineage>
</organism>
<feature type="compositionally biased region" description="Polar residues" evidence="2">
    <location>
        <begin position="286"/>
        <end position="295"/>
    </location>
</feature>
<feature type="domain" description="Helicase C-terminal" evidence="4">
    <location>
        <begin position="982"/>
        <end position="1139"/>
    </location>
</feature>
<dbReference type="CDD" id="cd18793">
    <property type="entry name" value="SF2_C_SNF"/>
    <property type="match status" value="1"/>
</dbReference>
<feature type="region of interest" description="Disordered" evidence="2">
    <location>
        <begin position="1"/>
        <end position="27"/>
    </location>
</feature>